<feature type="domain" description="Clr5" evidence="5">
    <location>
        <begin position="3"/>
        <end position="55"/>
    </location>
</feature>
<dbReference type="InterPro" id="IPR051165">
    <property type="entry name" value="Multifunctional_ANK_Repeat"/>
</dbReference>
<accession>A0A5N7B7C0</accession>
<feature type="repeat" description="ANK" evidence="3">
    <location>
        <begin position="513"/>
        <end position="545"/>
    </location>
</feature>
<dbReference type="Proteomes" id="UP000326198">
    <property type="component" value="Unassembled WGS sequence"/>
</dbReference>
<dbReference type="Pfam" id="PF12796">
    <property type="entry name" value="Ank_2"/>
    <property type="match status" value="2"/>
</dbReference>
<dbReference type="PROSITE" id="PS50297">
    <property type="entry name" value="ANK_REP_REGION"/>
    <property type="match status" value="5"/>
</dbReference>
<dbReference type="Gene3D" id="1.25.40.20">
    <property type="entry name" value="Ankyrin repeat-containing domain"/>
    <property type="match status" value="3"/>
</dbReference>
<dbReference type="Pfam" id="PF14420">
    <property type="entry name" value="Clr5"/>
    <property type="match status" value="1"/>
</dbReference>
<dbReference type="PANTHER" id="PTHR24123">
    <property type="entry name" value="ANKYRIN REPEAT-CONTAINING"/>
    <property type="match status" value="1"/>
</dbReference>
<feature type="repeat" description="ANK" evidence="3">
    <location>
        <begin position="963"/>
        <end position="995"/>
    </location>
</feature>
<feature type="repeat" description="ANK" evidence="3">
    <location>
        <begin position="928"/>
        <end position="960"/>
    </location>
</feature>
<sequence>MTDAEWEPFKPDIERLYCHEKNTLHEVMEYMKSKYAFEKSKGQYQRQLKKWGLRKSLQSSTINWPFIGRRIEKRKIHQQKDSEVHINGVQIPPSKLKRAKYRESFTTSEVAFSGAPSPNTPEGIIVCTPAAPGMDLAWNPSLPWLRFAKLLRPGIEPDQPSPSSSLTVPSPKELRTSSQIDNQKLMQRLVSTVSWNKLSQPPNIYSSSRTATALTIIMPEEFAGQHLILSSDLSDSKQKDSDRIALELFLLSNNLVSHKSNARLPMTKRKDDQRIIETFNTSGWNNVQHLQILISSHEPTAAAIVEKLFASTLRSLDLKTLKNMLEARIDPNAAVETIYGRMLTPLQFASTVSSEKSLEVSQLLLTHGANVSLSYNGLSALDLAIEYDQENVIHFLLAHGAIVTPSCLCSAAVSRINDQLLAELIDACPNINELTRLQDPSALAQAVKGGRVIMTCFLLENGAEVNQLSSVDFEYGRNVTTVLGLAAWDENQEFVQLLLGACEYVNPDFVGIDYVSPLTLAVEAGNPEVAEILLQAGVSVRIADENSSRTLIERATKKMNLALCQLLVNHGAQVDWPISDTMQTCSALLVAIEKKAFDIVDVLINAGARLNDEYTRPPGTVLGAAIELGDRLLVNKLLSAGARVLNGQIRSFGNLGMAVYLQEFMVFQSILQTSGQQILAAALSSRDKDLAQYLLVHDADLKGGLSNPRGSISEKTPLQAATKTHSLDFVETLLNRGAIVTDEDLAAELSVRSGCLQNLLRRFRGSAPTAVGTAIYTKQSLEILRDTGVDPTGVPQMFHSRWDLDNDFDLEFPASVLDIAAVFGYEDLKPLLQWVHWDKRLTGRALTIAIFMRHHEIADELLQYGADEQQEISVEYRSYNYDDDDGNLERRRWETFSPLQVAVKYQLGSIAQKLVQFVDVNHLGEGARRRTPLQHAVENGDMDLINLLLQHGARVDGPPARDGGATALQIAAIQGYIGIARRLIDLGASVNEPPATLNGRTALQGAAEHGRIDMLQMLLDEGALVVGDGEQEYERAVQLGKRNGHHAAVRLLQSFRKSVQLSTSETT</sequence>
<evidence type="ECO:0000256" key="3">
    <source>
        <dbReference type="PROSITE-ProRule" id="PRU00023"/>
    </source>
</evidence>
<dbReference type="PANTHER" id="PTHR24123:SF33">
    <property type="entry name" value="PROTEIN HOS4"/>
    <property type="match status" value="1"/>
</dbReference>
<dbReference type="SUPFAM" id="SSF48403">
    <property type="entry name" value="Ankyrin repeat"/>
    <property type="match status" value="2"/>
</dbReference>
<dbReference type="EMBL" id="ML736221">
    <property type="protein sequence ID" value="KAE8377570.1"/>
    <property type="molecule type" value="Genomic_DNA"/>
</dbReference>
<keyword evidence="7" id="KW-1185">Reference proteome</keyword>
<feature type="repeat" description="ANK" evidence="3">
    <location>
        <begin position="998"/>
        <end position="1023"/>
    </location>
</feature>
<evidence type="ECO:0000313" key="7">
    <source>
        <dbReference type="Proteomes" id="UP000326198"/>
    </source>
</evidence>
<dbReference type="Pfam" id="PF00023">
    <property type="entry name" value="Ank"/>
    <property type="match status" value="1"/>
</dbReference>
<gene>
    <name evidence="6" type="ORF">BDV26DRAFT_293045</name>
</gene>
<dbReference type="InterPro" id="IPR036770">
    <property type="entry name" value="Ankyrin_rpt-contain_sf"/>
</dbReference>
<organism evidence="6 7">
    <name type="scientific">Aspergillus bertholletiae</name>
    <dbReference type="NCBI Taxonomy" id="1226010"/>
    <lineage>
        <taxon>Eukaryota</taxon>
        <taxon>Fungi</taxon>
        <taxon>Dikarya</taxon>
        <taxon>Ascomycota</taxon>
        <taxon>Pezizomycotina</taxon>
        <taxon>Eurotiomycetes</taxon>
        <taxon>Eurotiomycetidae</taxon>
        <taxon>Eurotiales</taxon>
        <taxon>Aspergillaceae</taxon>
        <taxon>Aspergillus</taxon>
        <taxon>Aspergillus subgen. Circumdati</taxon>
    </lineage>
</organism>
<dbReference type="PROSITE" id="PS50088">
    <property type="entry name" value="ANK_REPEAT"/>
    <property type="match status" value="6"/>
</dbReference>
<reference evidence="6 7" key="1">
    <citation type="submission" date="2019-04" db="EMBL/GenBank/DDBJ databases">
        <title>Friends and foes A comparative genomics studyof 23 Aspergillus species from section Flavi.</title>
        <authorList>
            <consortium name="DOE Joint Genome Institute"/>
            <person name="Kjaerbolling I."/>
            <person name="Vesth T."/>
            <person name="Frisvad J.C."/>
            <person name="Nybo J.L."/>
            <person name="Theobald S."/>
            <person name="Kildgaard S."/>
            <person name="Isbrandt T."/>
            <person name="Kuo A."/>
            <person name="Sato A."/>
            <person name="Lyhne E.K."/>
            <person name="Kogle M.E."/>
            <person name="Wiebenga A."/>
            <person name="Kun R.S."/>
            <person name="Lubbers R.J."/>
            <person name="Makela M.R."/>
            <person name="Barry K."/>
            <person name="Chovatia M."/>
            <person name="Clum A."/>
            <person name="Daum C."/>
            <person name="Haridas S."/>
            <person name="He G."/>
            <person name="LaButti K."/>
            <person name="Lipzen A."/>
            <person name="Mondo S."/>
            <person name="Riley R."/>
            <person name="Salamov A."/>
            <person name="Simmons B.A."/>
            <person name="Magnuson J.K."/>
            <person name="Henrissat B."/>
            <person name="Mortensen U.H."/>
            <person name="Larsen T.O."/>
            <person name="Devries R.P."/>
            <person name="Grigoriev I.V."/>
            <person name="Machida M."/>
            <person name="Baker S.E."/>
            <person name="Andersen M.R."/>
        </authorList>
    </citation>
    <scope>NUCLEOTIDE SEQUENCE [LARGE SCALE GENOMIC DNA]</scope>
    <source>
        <strain evidence="6 7">IBT 29228</strain>
    </source>
</reference>
<name>A0A5N7B7C0_9EURO</name>
<dbReference type="OrthoDB" id="194358at2759"/>
<evidence type="ECO:0000259" key="5">
    <source>
        <dbReference type="Pfam" id="PF14420"/>
    </source>
</evidence>
<evidence type="ECO:0000256" key="4">
    <source>
        <dbReference type="SAM" id="MobiDB-lite"/>
    </source>
</evidence>
<feature type="region of interest" description="Disordered" evidence="4">
    <location>
        <begin position="155"/>
        <end position="177"/>
    </location>
</feature>
<evidence type="ECO:0000256" key="1">
    <source>
        <dbReference type="ARBA" id="ARBA00022737"/>
    </source>
</evidence>
<dbReference type="InterPro" id="IPR025676">
    <property type="entry name" value="Clr5_dom"/>
</dbReference>
<evidence type="ECO:0000256" key="2">
    <source>
        <dbReference type="ARBA" id="ARBA00023043"/>
    </source>
</evidence>
<proteinExistence type="predicted"/>
<dbReference type="SMART" id="SM00248">
    <property type="entry name" value="ANK"/>
    <property type="match status" value="13"/>
</dbReference>
<keyword evidence="2 3" id="KW-0040">ANK repeat</keyword>
<evidence type="ECO:0000313" key="6">
    <source>
        <dbReference type="EMBL" id="KAE8377570.1"/>
    </source>
</evidence>
<feature type="compositionally biased region" description="Low complexity" evidence="4">
    <location>
        <begin position="161"/>
        <end position="171"/>
    </location>
</feature>
<protein>
    <submittedName>
        <fullName evidence="6">Ankyrin repeat-containing domain protein</fullName>
    </submittedName>
</protein>
<dbReference type="AlphaFoldDB" id="A0A5N7B7C0"/>
<keyword evidence="1" id="KW-0677">Repeat</keyword>
<dbReference type="InterPro" id="IPR002110">
    <property type="entry name" value="Ankyrin_rpt"/>
</dbReference>
<feature type="repeat" description="ANK" evidence="3">
    <location>
        <begin position="713"/>
        <end position="745"/>
    </location>
</feature>
<feature type="repeat" description="ANK" evidence="3">
    <location>
        <begin position="376"/>
        <end position="401"/>
    </location>
</feature>